<evidence type="ECO:0000313" key="3">
    <source>
        <dbReference type="EMBL" id="KAJ8258279.1"/>
    </source>
</evidence>
<name>A0A9Q1D451_CONCO</name>
<feature type="region of interest" description="Disordered" evidence="2">
    <location>
        <begin position="145"/>
        <end position="168"/>
    </location>
</feature>
<feature type="compositionally biased region" description="Pro residues" evidence="2">
    <location>
        <begin position="256"/>
        <end position="281"/>
    </location>
</feature>
<feature type="compositionally biased region" description="Polar residues" evidence="2">
    <location>
        <begin position="198"/>
        <end position="221"/>
    </location>
</feature>
<dbReference type="AlphaFoldDB" id="A0A9Q1D451"/>
<evidence type="ECO:0000313" key="4">
    <source>
        <dbReference type="Proteomes" id="UP001152803"/>
    </source>
</evidence>
<dbReference type="OrthoDB" id="8964321at2759"/>
<dbReference type="InterPro" id="IPR051627">
    <property type="entry name" value="SLIT-ROBO_RhoGAP"/>
</dbReference>
<keyword evidence="4" id="KW-1185">Reference proteome</keyword>
<gene>
    <name evidence="3" type="ORF">COCON_G00172910</name>
</gene>
<sequence>MEAVARFAGCYSGRLSSRELSFHKWGAPLPRCSSRVRSLRGLEAVGGPAAAPVELAFHKCPMLFIVVGGPVDGSPYIVLQDLEDGASGRGSPKADTEGPPEPAPLEEKVSTRGSMNSPTGGHVADIYLANLHKMRNRSEAWRGFRGGEGLAEGPPGAPGGEDKRPVSAHSGLNAVTRHSSLKAQVESPQFHRAATAGRSKSFSNHRPLQPEDSSQEASVSSALRELRQLERQSSAKHAPDVVLDTLEPLKGGSGPRGPPGALQPPARPPCPAPPAVQPQPPQRHAQRLPPGQERRQGNRAWPLTFLILLLFLPGAPPPRHAPQTHGVPQNQLQWQPDTGVLQGTRRRSKAGASDLLIQRSCWKKNLFHEI</sequence>
<feature type="region of interest" description="Disordered" evidence="2">
    <location>
        <begin position="181"/>
        <end position="297"/>
    </location>
</feature>
<accession>A0A9Q1D451</accession>
<evidence type="ECO:0000256" key="2">
    <source>
        <dbReference type="SAM" id="MobiDB-lite"/>
    </source>
</evidence>
<dbReference type="PANTHER" id="PTHR14166">
    <property type="entry name" value="SLIT-ROBO RHO GTPASE ACTIVATING PROTEIN"/>
    <property type="match status" value="1"/>
</dbReference>
<organism evidence="3 4">
    <name type="scientific">Conger conger</name>
    <name type="common">Conger eel</name>
    <name type="synonym">Muraena conger</name>
    <dbReference type="NCBI Taxonomy" id="82655"/>
    <lineage>
        <taxon>Eukaryota</taxon>
        <taxon>Metazoa</taxon>
        <taxon>Chordata</taxon>
        <taxon>Craniata</taxon>
        <taxon>Vertebrata</taxon>
        <taxon>Euteleostomi</taxon>
        <taxon>Actinopterygii</taxon>
        <taxon>Neopterygii</taxon>
        <taxon>Teleostei</taxon>
        <taxon>Anguilliformes</taxon>
        <taxon>Congridae</taxon>
        <taxon>Conger</taxon>
    </lineage>
</organism>
<protein>
    <submittedName>
        <fullName evidence="3">Uncharacterized protein</fullName>
    </submittedName>
</protein>
<keyword evidence="1" id="KW-0175">Coiled coil</keyword>
<reference evidence="3" key="1">
    <citation type="journal article" date="2023" name="Science">
        <title>Genome structures resolve the early diversification of teleost fishes.</title>
        <authorList>
            <person name="Parey E."/>
            <person name="Louis A."/>
            <person name="Montfort J."/>
            <person name="Bouchez O."/>
            <person name="Roques C."/>
            <person name="Iampietro C."/>
            <person name="Lluch J."/>
            <person name="Castinel A."/>
            <person name="Donnadieu C."/>
            <person name="Desvignes T."/>
            <person name="Floi Bucao C."/>
            <person name="Jouanno E."/>
            <person name="Wen M."/>
            <person name="Mejri S."/>
            <person name="Dirks R."/>
            <person name="Jansen H."/>
            <person name="Henkel C."/>
            <person name="Chen W.J."/>
            <person name="Zahm M."/>
            <person name="Cabau C."/>
            <person name="Klopp C."/>
            <person name="Thompson A.W."/>
            <person name="Robinson-Rechavi M."/>
            <person name="Braasch I."/>
            <person name="Lecointre G."/>
            <person name="Bobe J."/>
            <person name="Postlethwait J.H."/>
            <person name="Berthelot C."/>
            <person name="Roest Crollius H."/>
            <person name="Guiguen Y."/>
        </authorList>
    </citation>
    <scope>NUCLEOTIDE SEQUENCE</scope>
    <source>
        <strain evidence="3">Concon-B</strain>
    </source>
</reference>
<evidence type="ECO:0000256" key="1">
    <source>
        <dbReference type="ARBA" id="ARBA00023054"/>
    </source>
</evidence>
<dbReference type="EMBL" id="JAFJMO010000013">
    <property type="protein sequence ID" value="KAJ8258279.1"/>
    <property type="molecule type" value="Genomic_DNA"/>
</dbReference>
<proteinExistence type="predicted"/>
<feature type="region of interest" description="Disordered" evidence="2">
    <location>
        <begin position="83"/>
        <end position="120"/>
    </location>
</feature>
<dbReference type="Proteomes" id="UP001152803">
    <property type="component" value="Unassembled WGS sequence"/>
</dbReference>
<comment type="caution">
    <text evidence="3">The sequence shown here is derived from an EMBL/GenBank/DDBJ whole genome shotgun (WGS) entry which is preliminary data.</text>
</comment>